<dbReference type="AlphaFoldDB" id="A0AAV7L4Y9"/>
<dbReference type="EMBL" id="JANPWB010000016">
    <property type="protein sequence ID" value="KAJ1082835.1"/>
    <property type="molecule type" value="Genomic_DNA"/>
</dbReference>
<evidence type="ECO:0000313" key="2">
    <source>
        <dbReference type="EMBL" id="KAJ1082835.1"/>
    </source>
</evidence>
<evidence type="ECO:0000256" key="1">
    <source>
        <dbReference type="SAM" id="MobiDB-lite"/>
    </source>
</evidence>
<evidence type="ECO:0000313" key="3">
    <source>
        <dbReference type="Proteomes" id="UP001066276"/>
    </source>
</evidence>
<evidence type="ECO:0008006" key="4">
    <source>
        <dbReference type="Google" id="ProtNLM"/>
    </source>
</evidence>
<accession>A0AAV7L4Y9</accession>
<organism evidence="2 3">
    <name type="scientific">Pleurodeles waltl</name>
    <name type="common">Iberian ribbed newt</name>
    <dbReference type="NCBI Taxonomy" id="8319"/>
    <lineage>
        <taxon>Eukaryota</taxon>
        <taxon>Metazoa</taxon>
        <taxon>Chordata</taxon>
        <taxon>Craniata</taxon>
        <taxon>Vertebrata</taxon>
        <taxon>Euteleostomi</taxon>
        <taxon>Amphibia</taxon>
        <taxon>Batrachia</taxon>
        <taxon>Caudata</taxon>
        <taxon>Salamandroidea</taxon>
        <taxon>Salamandridae</taxon>
        <taxon>Pleurodelinae</taxon>
        <taxon>Pleurodeles</taxon>
    </lineage>
</organism>
<name>A0AAV7L4Y9_PLEWA</name>
<sequence>MVDGREATDGGPPKGDDEPIAKAFMEQLLGVLREDFARLKQEIAAEVEDLKRDAADLGKWVDALDKQCLRGGIRLLQERAHCPQDKNKELQYQKGELKNSLHHSNILTKGLP</sequence>
<reference evidence="2" key="1">
    <citation type="journal article" date="2022" name="bioRxiv">
        <title>Sequencing and chromosome-scale assembly of the giantPleurodeles waltlgenome.</title>
        <authorList>
            <person name="Brown T."/>
            <person name="Elewa A."/>
            <person name="Iarovenko S."/>
            <person name="Subramanian E."/>
            <person name="Araus A.J."/>
            <person name="Petzold A."/>
            <person name="Susuki M."/>
            <person name="Suzuki K.-i.T."/>
            <person name="Hayashi T."/>
            <person name="Toyoda A."/>
            <person name="Oliveira C."/>
            <person name="Osipova E."/>
            <person name="Leigh N.D."/>
            <person name="Simon A."/>
            <person name="Yun M.H."/>
        </authorList>
    </citation>
    <scope>NUCLEOTIDE SEQUENCE</scope>
    <source>
        <strain evidence="2">20211129_DDA</strain>
        <tissue evidence="2">Liver</tissue>
    </source>
</reference>
<protein>
    <recommendedName>
        <fullName evidence="4">Rx N-terminal domain-containing protein</fullName>
    </recommendedName>
</protein>
<gene>
    <name evidence="2" type="ORF">NDU88_003000</name>
</gene>
<keyword evidence="3" id="KW-1185">Reference proteome</keyword>
<dbReference type="Proteomes" id="UP001066276">
    <property type="component" value="Chromosome 12"/>
</dbReference>
<proteinExistence type="predicted"/>
<feature type="region of interest" description="Disordered" evidence="1">
    <location>
        <begin position="1"/>
        <end position="20"/>
    </location>
</feature>
<comment type="caution">
    <text evidence="2">The sequence shown here is derived from an EMBL/GenBank/DDBJ whole genome shotgun (WGS) entry which is preliminary data.</text>
</comment>